<accession>A0AAD7J6J4</accession>
<comment type="caution">
    <text evidence="2">The sequence shown here is derived from an EMBL/GenBank/DDBJ whole genome shotgun (WGS) entry which is preliminary data.</text>
</comment>
<keyword evidence="3" id="KW-1185">Reference proteome</keyword>
<keyword evidence="1" id="KW-0472">Membrane</keyword>
<dbReference type="Proteomes" id="UP001215598">
    <property type="component" value="Unassembled WGS sequence"/>
</dbReference>
<protein>
    <submittedName>
        <fullName evidence="2">Uncharacterized protein</fullName>
    </submittedName>
</protein>
<dbReference type="EMBL" id="JARKIB010000043">
    <property type="protein sequence ID" value="KAJ7758044.1"/>
    <property type="molecule type" value="Genomic_DNA"/>
</dbReference>
<dbReference type="AlphaFoldDB" id="A0AAD7J6J4"/>
<proteinExistence type="predicted"/>
<organism evidence="2 3">
    <name type="scientific">Mycena metata</name>
    <dbReference type="NCBI Taxonomy" id="1033252"/>
    <lineage>
        <taxon>Eukaryota</taxon>
        <taxon>Fungi</taxon>
        <taxon>Dikarya</taxon>
        <taxon>Basidiomycota</taxon>
        <taxon>Agaricomycotina</taxon>
        <taxon>Agaricomycetes</taxon>
        <taxon>Agaricomycetidae</taxon>
        <taxon>Agaricales</taxon>
        <taxon>Marasmiineae</taxon>
        <taxon>Mycenaceae</taxon>
        <taxon>Mycena</taxon>
    </lineage>
</organism>
<feature type="transmembrane region" description="Helical" evidence="1">
    <location>
        <begin position="62"/>
        <end position="85"/>
    </location>
</feature>
<sequence>MGSRASLAKTFTLFGCGGRVSGLGRIIFPHAYLWTHIYIIFEFLISIHSLSLRSRFTNYFSYLAGILMGGSIGVCFLLYFASWIAKKRFLLSATSRFEEIFGFKAWYNNNKRYFPALDRLFPADLAPLRVALAGLVGFLLPCAINSAKHRCTNALSTLHASCRCLFMTSLRGPSNSPHAGQGCVTPRWAVS</sequence>
<feature type="transmembrane region" description="Helical" evidence="1">
    <location>
        <begin position="31"/>
        <end position="50"/>
    </location>
</feature>
<keyword evidence="1" id="KW-1133">Transmembrane helix</keyword>
<evidence type="ECO:0000256" key="1">
    <source>
        <dbReference type="SAM" id="Phobius"/>
    </source>
</evidence>
<gene>
    <name evidence="2" type="ORF">B0H16DRAFT_659209</name>
</gene>
<name>A0AAD7J6J4_9AGAR</name>
<evidence type="ECO:0000313" key="3">
    <source>
        <dbReference type="Proteomes" id="UP001215598"/>
    </source>
</evidence>
<evidence type="ECO:0000313" key="2">
    <source>
        <dbReference type="EMBL" id="KAJ7758044.1"/>
    </source>
</evidence>
<keyword evidence="1" id="KW-0812">Transmembrane</keyword>
<feature type="transmembrane region" description="Helical" evidence="1">
    <location>
        <begin position="126"/>
        <end position="144"/>
    </location>
</feature>
<reference evidence="2" key="1">
    <citation type="submission" date="2023-03" db="EMBL/GenBank/DDBJ databases">
        <title>Massive genome expansion in bonnet fungi (Mycena s.s.) driven by repeated elements and novel gene families across ecological guilds.</title>
        <authorList>
            <consortium name="Lawrence Berkeley National Laboratory"/>
            <person name="Harder C.B."/>
            <person name="Miyauchi S."/>
            <person name="Viragh M."/>
            <person name="Kuo A."/>
            <person name="Thoen E."/>
            <person name="Andreopoulos B."/>
            <person name="Lu D."/>
            <person name="Skrede I."/>
            <person name="Drula E."/>
            <person name="Henrissat B."/>
            <person name="Morin E."/>
            <person name="Kohler A."/>
            <person name="Barry K."/>
            <person name="LaButti K."/>
            <person name="Morin E."/>
            <person name="Salamov A."/>
            <person name="Lipzen A."/>
            <person name="Mereny Z."/>
            <person name="Hegedus B."/>
            <person name="Baldrian P."/>
            <person name="Stursova M."/>
            <person name="Weitz H."/>
            <person name="Taylor A."/>
            <person name="Grigoriev I.V."/>
            <person name="Nagy L.G."/>
            <person name="Martin F."/>
            <person name="Kauserud H."/>
        </authorList>
    </citation>
    <scope>NUCLEOTIDE SEQUENCE</scope>
    <source>
        <strain evidence="2">CBHHK182m</strain>
    </source>
</reference>